<sequence length="49" mass="5885">MPILCQGLEPNRNIQTLLQHKCLPYDQERLSTMTHHSYQNYHYQSLLKV</sequence>
<reference evidence="1" key="1">
    <citation type="submission" date="2021-01" db="EMBL/GenBank/DDBJ databases">
        <authorList>
            <consortium name="Genoscope - CEA"/>
            <person name="William W."/>
        </authorList>
    </citation>
    <scope>NUCLEOTIDE SEQUENCE</scope>
</reference>
<keyword evidence="2" id="KW-1185">Reference proteome</keyword>
<dbReference type="AlphaFoldDB" id="A0A8S1TXT7"/>
<gene>
    <name evidence="1" type="ORF">POCTA_138.1.T0310003</name>
</gene>
<accession>A0A8S1TXT7</accession>
<dbReference type="EMBL" id="CAJJDP010000031">
    <property type="protein sequence ID" value="CAD8155556.1"/>
    <property type="molecule type" value="Genomic_DNA"/>
</dbReference>
<proteinExistence type="predicted"/>
<organism evidence="1 2">
    <name type="scientific">Paramecium octaurelia</name>
    <dbReference type="NCBI Taxonomy" id="43137"/>
    <lineage>
        <taxon>Eukaryota</taxon>
        <taxon>Sar</taxon>
        <taxon>Alveolata</taxon>
        <taxon>Ciliophora</taxon>
        <taxon>Intramacronucleata</taxon>
        <taxon>Oligohymenophorea</taxon>
        <taxon>Peniculida</taxon>
        <taxon>Parameciidae</taxon>
        <taxon>Paramecium</taxon>
    </lineage>
</organism>
<dbReference type="Proteomes" id="UP000683925">
    <property type="component" value="Unassembled WGS sequence"/>
</dbReference>
<evidence type="ECO:0000313" key="2">
    <source>
        <dbReference type="Proteomes" id="UP000683925"/>
    </source>
</evidence>
<name>A0A8S1TXT7_PAROT</name>
<comment type="caution">
    <text evidence="1">The sequence shown here is derived from an EMBL/GenBank/DDBJ whole genome shotgun (WGS) entry which is preliminary data.</text>
</comment>
<evidence type="ECO:0000313" key="1">
    <source>
        <dbReference type="EMBL" id="CAD8155556.1"/>
    </source>
</evidence>
<protein>
    <submittedName>
        <fullName evidence="1">Uncharacterized protein</fullName>
    </submittedName>
</protein>